<accession>A0ABS4GBX0</accession>
<comment type="caution">
    <text evidence="2">The sequence shown here is derived from an EMBL/GenBank/DDBJ whole genome shotgun (WGS) entry which is preliminary data.</text>
</comment>
<dbReference type="Pfam" id="PF13302">
    <property type="entry name" value="Acetyltransf_3"/>
    <property type="match status" value="1"/>
</dbReference>
<name>A0ABS4GBX0_9FIRM</name>
<evidence type="ECO:0000313" key="2">
    <source>
        <dbReference type="EMBL" id="MBP1925184.1"/>
    </source>
</evidence>
<proteinExistence type="predicted"/>
<dbReference type="InterPro" id="IPR000182">
    <property type="entry name" value="GNAT_dom"/>
</dbReference>
<evidence type="ECO:0000313" key="3">
    <source>
        <dbReference type="Proteomes" id="UP001519342"/>
    </source>
</evidence>
<dbReference type="SUPFAM" id="SSF55729">
    <property type="entry name" value="Acyl-CoA N-acyltransferases (Nat)"/>
    <property type="match status" value="1"/>
</dbReference>
<sequence length="183" mass="21979">MKNNIKHLDENYKLVLLTEEHLQTIFNWNIEETHFEYYTCRPLKLSKSYEEYSSKILRAITEEKQRIYVLVKEDCNKPLGKITLFDLNVRNHSAEFGYYLPDSNRGKGLGSIMLYKFIHKSFNDNELSLNKLYATTSSNNYPSAKLLEQYGFKLDGRLREHYWINENLYDQLIYSILRREWIK</sequence>
<dbReference type="InterPro" id="IPR051908">
    <property type="entry name" value="Ribosomal_N-acetyltransferase"/>
</dbReference>
<reference evidence="2 3" key="1">
    <citation type="submission" date="2021-03" db="EMBL/GenBank/DDBJ databases">
        <title>Genomic Encyclopedia of Type Strains, Phase IV (KMG-IV): sequencing the most valuable type-strain genomes for metagenomic binning, comparative biology and taxonomic classification.</title>
        <authorList>
            <person name="Goeker M."/>
        </authorList>
    </citation>
    <scope>NUCLEOTIDE SEQUENCE [LARGE SCALE GENOMIC DNA]</scope>
    <source>
        <strain evidence="2 3">DSM 24004</strain>
    </source>
</reference>
<dbReference type="PANTHER" id="PTHR43441:SF11">
    <property type="entry name" value="RIBOSOMAL-PROTEIN-SERINE ACETYLTRANSFERASE"/>
    <property type="match status" value="1"/>
</dbReference>
<dbReference type="EMBL" id="JAGGKS010000002">
    <property type="protein sequence ID" value="MBP1925184.1"/>
    <property type="molecule type" value="Genomic_DNA"/>
</dbReference>
<protein>
    <submittedName>
        <fullName evidence="2">RimJ/RimL family protein N-acetyltransferase</fullName>
    </submittedName>
</protein>
<organism evidence="2 3">
    <name type="scientific">Sedimentibacter acidaminivorans</name>
    <dbReference type="NCBI Taxonomy" id="913099"/>
    <lineage>
        <taxon>Bacteria</taxon>
        <taxon>Bacillati</taxon>
        <taxon>Bacillota</taxon>
        <taxon>Tissierellia</taxon>
        <taxon>Sedimentibacter</taxon>
    </lineage>
</organism>
<dbReference type="PANTHER" id="PTHR43441">
    <property type="entry name" value="RIBOSOMAL-PROTEIN-SERINE ACETYLTRANSFERASE"/>
    <property type="match status" value="1"/>
</dbReference>
<dbReference type="PROSITE" id="PS51186">
    <property type="entry name" value="GNAT"/>
    <property type="match status" value="1"/>
</dbReference>
<feature type="domain" description="N-acetyltransferase" evidence="1">
    <location>
        <begin position="12"/>
        <end position="174"/>
    </location>
</feature>
<dbReference type="RefSeq" id="WP_209510921.1">
    <property type="nucleotide sequence ID" value="NZ_JAGGKS010000002.1"/>
</dbReference>
<dbReference type="Gene3D" id="3.40.630.30">
    <property type="match status" value="1"/>
</dbReference>
<evidence type="ECO:0000259" key="1">
    <source>
        <dbReference type="PROSITE" id="PS51186"/>
    </source>
</evidence>
<dbReference type="InterPro" id="IPR016181">
    <property type="entry name" value="Acyl_CoA_acyltransferase"/>
</dbReference>
<dbReference type="Proteomes" id="UP001519342">
    <property type="component" value="Unassembled WGS sequence"/>
</dbReference>
<keyword evidence="3" id="KW-1185">Reference proteome</keyword>
<gene>
    <name evidence="2" type="ORF">J2Z76_001041</name>
</gene>